<feature type="transmembrane region" description="Helical" evidence="1">
    <location>
        <begin position="233"/>
        <end position="256"/>
    </location>
</feature>
<feature type="transmembrane region" description="Helical" evidence="1">
    <location>
        <begin position="289"/>
        <end position="309"/>
    </location>
</feature>
<evidence type="ECO:0000313" key="2">
    <source>
        <dbReference type="EMBL" id="QNL99023.1"/>
    </source>
</evidence>
<dbReference type="AlphaFoldDB" id="A0A7G9FKE2"/>
<evidence type="ECO:0000256" key="1">
    <source>
        <dbReference type="SAM" id="Phobius"/>
    </source>
</evidence>
<dbReference type="Proteomes" id="UP000515819">
    <property type="component" value="Chromosome"/>
</dbReference>
<evidence type="ECO:0000313" key="3">
    <source>
        <dbReference type="Proteomes" id="UP000515819"/>
    </source>
</evidence>
<name>A0A7G9FKE2_9FIRM</name>
<dbReference type="KEGG" id="wcp:H9Q76_09770"/>
<accession>A0A7G9FKE2</accession>
<feature type="transmembrane region" description="Helical" evidence="1">
    <location>
        <begin position="192"/>
        <end position="213"/>
    </location>
</feature>
<gene>
    <name evidence="2" type="ORF">H9Q76_09770</name>
</gene>
<feature type="transmembrane region" description="Helical" evidence="1">
    <location>
        <begin position="262"/>
        <end position="282"/>
    </location>
</feature>
<keyword evidence="1" id="KW-0812">Transmembrane</keyword>
<dbReference type="Gene3D" id="3.40.1710.10">
    <property type="entry name" value="abc type-2 transporter like domain"/>
    <property type="match status" value="1"/>
</dbReference>
<protein>
    <submittedName>
        <fullName evidence="2">ABC transporter permease</fullName>
    </submittedName>
</protein>
<feature type="transmembrane region" description="Helical" evidence="1">
    <location>
        <begin position="16"/>
        <end position="34"/>
    </location>
</feature>
<keyword evidence="3" id="KW-1185">Reference proteome</keyword>
<keyword evidence="1" id="KW-0472">Membrane</keyword>
<sequence length="310" mass="34773">MNRLIVAWKRILHRKLYWCMLGVLLILTGIYALLPAKSQSTEIRVAVYLEDTSAYTTQFKEELDASASLYQFYYVDASTDVIRDVQAGDAECGFVLPDGFFSGYIAGSGEPKVSLYETSASTLSSAICETFFHYIFKVASPQILVDTIDDAALSEELKSRMQAYMNSDTIFRMSSVTDGAYDYKENTYRIQLPIYECTCLLVLFASLFSLMLFLQDQERGIYIALSGKRRYGILCTGLLAGILPIYGIGMLCNGITYGTATLLQVTLVSLLAYLLSLVLSVFIKKSRTLAKWIPVLLLITIVYFFVNYIL</sequence>
<keyword evidence="1" id="KW-1133">Transmembrane helix</keyword>
<dbReference type="RefSeq" id="WP_117781355.1">
    <property type="nucleotide sequence ID" value="NZ_CP060632.1"/>
</dbReference>
<organism evidence="2 3">
    <name type="scientific">Wujia chipingensis</name>
    <dbReference type="NCBI Taxonomy" id="2763670"/>
    <lineage>
        <taxon>Bacteria</taxon>
        <taxon>Bacillati</taxon>
        <taxon>Bacillota</taxon>
        <taxon>Clostridia</taxon>
        <taxon>Lachnospirales</taxon>
        <taxon>Lachnospiraceae</taxon>
        <taxon>Wujia</taxon>
    </lineage>
</organism>
<proteinExistence type="predicted"/>
<dbReference type="EMBL" id="CP060632">
    <property type="protein sequence ID" value="QNL99023.1"/>
    <property type="molecule type" value="Genomic_DNA"/>
</dbReference>
<reference evidence="2 3" key="1">
    <citation type="submission" date="2020-08" db="EMBL/GenBank/DDBJ databases">
        <authorList>
            <person name="Liu C."/>
            <person name="Sun Q."/>
        </authorList>
    </citation>
    <scope>NUCLEOTIDE SEQUENCE [LARGE SCALE GENOMIC DNA]</scope>
    <source>
        <strain evidence="2 3">NSJ-4</strain>
    </source>
</reference>